<accession>X1BEK7</accession>
<dbReference type="AlphaFoldDB" id="X1BEK7"/>
<feature type="non-terminal residue" evidence="1">
    <location>
        <position position="1"/>
    </location>
</feature>
<name>X1BEK7_9ZZZZ</name>
<protein>
    <submittedName>
        <fullName evidence="1">Uncharacterized protein</fullName>
    </submittedName>
</protein>
<gene>
    <name evidence="1" type="ORF">S01H4_29728</name>
</gene>
<organism evidence="1">
    <name type="scientific">marine sediment metagenome</name>
    <dbReference type="NCBI Taxonomy" id="412755"/>
    <lineage>
        <taxon>unclassified sequences</taxon>
        <taxon>metagenomes</taxon>
        <taxon>ecological metagenomes</taxon>
    </lineage>
</organism>
<proteinExistence type="predicted"/>
<comment type="caution">
    <text evidence="1">The sequence shown here is derived from an EMBL/GenBank/DDBJ whole genome shotgun (WGS) entry which is preliminary data.</text>
</comment>
<reference evidence="1" key="1">
    <citation type="journal article" date="2014" name="Front. Microbiol.">
        <title>High frequency of phylogenetically diverse reductive dehalogenase-homologous genes in deep subseafloor sedimentary metagenomes.</title>
        <authorList>
            <person name="Kawai M."/>
            <person name="Futagami T."/>
            <person name="Toyoda A."/>
            <person name="Takaki Y."/>
            <person name="Nishi S."/>
            <person name="Hori S."/>
            <person name="Arai W."/>
            <person name="Tsubouchi T."/>
            <person name="Morono Y."/>
            <person name="Uchiyama I."/>
            <person name="Ito T."/>
            <person name="Fujiyama A."/>
            <person name="Inagaki F."/>
            <person name="Takami H."/>
        </authorList>
    </citation>
    <scope>NUCLEOTIDE SEQUENCE</scope>
    <source>
        <strain evidence="1">Expedition CK06-06</strain>
    </source>
</reference>
<dbReference type="EMBL" id="BART01015288">
    <property type="protein sequence ID" value="GAG82543.1"/>
    <property type="molecule type" value="Genomic_DNA"/>
</dbReference>
<sequence length="38" mass="4254">LSSSAVKEVARFKGCIKGLVPEEIEKDIVKSFDKNIFK</sequence>
<evidence type="ECO:0000313" key="1">
    <source>
        <dbReference type="EMBL" id="GAG82543.1"/>
    </source>
</evidence>